<reference evidence="2" key="1">
    <citation type="submission" date="2022-10" db="EMBL/GenBank/DDBJ databases">
        <title>Genome assembly of Pristionchus species.</title>
        <authorList>
            <person name="Yoshida K."/>
            <person name="Sommer R.J."/>
        </authorList>
    </citation>
    <scope>NUCLEOTIDE SEQUENCE [LARGE SCALE GENOMIC DNA]</scope>
    <source>
        <strain evidence="2">RS5460</strain>
    </source>
</reference>
<dbReference type="AlphaFoldDB" id="A0AAN5I3X4"/>
<feature type="non-terminal residue" evidence="1">
    <location>
        <position position="233"/>
    </location>
</feature>
<gene>
    <name evidence="1" type="ORF">PMAYCL1PPCAC_20176</name>
</gene>
<organism evidence="1 2">
    <name type="scientific">Pristionchus mayeri</name>
    <dbReference type="NCBI Taxonomy" id="1317129"/>
    <lineage>
        <taxon>Eukaryota</taxon>
        <taxon>Metazoa</taxon>
        <taxon>Ecdysozoa</taxon>
        <taxon>Nematoda</taxon>
        <taxon>Chromadorea</taxon>
        <taxon>Rhabditida</taxon>
        <taxon>Rhabditina</taxon>
        <taxon>Diplogasteromorpha</taxon>
        <taxon>Diplogasteroidea</taxon>
        <taxon>Neodiplogasteridae</taxon>
        <taxon>Pristionchus</taxon>
    </lineage>
</organism>
<keyword evidence="2" id="KW-1185">Reference proteome</keyword>
<dbReference type="Proteomes" id="UP001328107">
    <property type="component" value="Unassembled WGS sequence"/>
</dbReference>
<sequence length="233" mass="26996">HRPRVRRECRATDATMARARLQEEIRRLVKEDEHNEASLLNFLTTRGDGAEGKRAVQELLLSGELIAQHTSKSIKRQLCIAAELKENALPIVLRPRLDMSRRIYHALFTYRKLEAEVSRDELKALVKQVYEIERFSAEDYERYFEYGLARAVEIGKIIEVENAPGRYKSGTRAKELLVCALCDNKMSNAHERKLECNHCRWQRHASCMGLRKHKITGDFECEKCTTCEDCGRT</sequence>
<accession>A0AAN5I3X4</accession>
<dbReference type="SUPFAM" id="SSF57903">
    <property type="entry name" value="FYVE/PHD zinc finger"/>
    <property type="match status" value="1"/>
</dbReference>
<dbReference type="EMBL" id="BTRK01000004">
    <property type="protein sequence ID" value="GMR49981.1"/>
    <property type="molecule type" value="Genomic_DNA"/>
</dbReference>
<proteinExistence type="predicted"/>
<evidence type="ECO:0000313" key="2">
    <source>
        <dbReference type="Proteomes" id="UP001328107"/>
    </source>
</evidence>
<comment type="caution">
    <text evidence="1">The sequence shown here is derived from an EMBL/GenBank/DDBJ whole genome shotgun (WGS) entry which is preliminary data.</text>
</comment>
<protein>
    <submittedName>
        <fullName evidence="1">Uncharacterized protein</fullName>
    </submittedName>
</protein>
<feature type="non-terminal residue" evidence="1">
    <location>
        <position position="1"/>
    </location>
</feature>
<evidence type="ECO:0000313" key="1">
    <source>
        <dbReference type="EMBL" id="GMR49981.1"/>
    </source>
</evidence>
<dbReference type="InterPro" id="IPR011011">
    <property type="entry name" value="Znf_FYVE_PHD"/>
</dbReference>
<name>A0AAN5I3X4_9BILA</name>